<feature type="non-terminal residue" evidence="2">
    <location>
        <position position="122"/>
    </location>
</feature>
<name>A0A165W431_9AGAM</name>
<dbReference type="InParanoid" id="A0A165W431"/>
<accession>A0A165W431</accession>
<sequence length="122" mass="13232">MSSTCITVLANIALQSPTVSASASQDPYASPSSAVAEKVNVFVTADSEHYSIVDISGGKDPAFIRERIYTQLRISDEDQPYYSIYQTDIGAYAIGDALSDEQLFEICRSKGDSRGSVKFFVS</sequence>
<evidence type="ECO:0000313" key="3">
    <source>
        <dbReference type="Proteomes" id="UP000076761"/>
    </source>
</evidence>
<keyword evidence="3" id="KW-1185">Reference proteome</keyword>
<proteinExistence type="predicted"/>
<evidence type="ECO:0000313" key="2">
    <source>
        <dbReference type="EMBL" id="KZT30648.1"/>
    </source>
</evidence>
<dbReference type="EMBL" id="KV425551">
    <property type="protein sequence ID" value="KZT30648.1"/>
    <property type="molecule type" value="Genomic_DNA"/>
</dbReference>
<dbReference type="AlphaFoldDB" id="A0A165W431"/>
<dbReference type="OrthoDB" id="339325at2759"/>
<keyword evidence="1" id="KW-0732">Signal</keyword>
<dbReference type="Proteomes" id="UP000076761">
    <property type="component" value="Unassembled WGS sequence"/>
</dbReference>
<reference evidence="2 3" key="1">
    <citation type="journal article" date="2016" name="Mol. Biol. Evol.">
        <title>Comparative Genomics of Early-Diverging Mushroom-Forming Fungi Provides Insights into the Origins of Lignocellulose Decay Capabilities.</title>
        <authorList>
            <person name="Nagy L.G."/>
            <person name="Riley R."/>
            <person name="Tritt A."/>
            <person name="Adam C."/>
            <person name="Daum C."/>
            <person name="Floudas D."/>
            <person name="Sun H."/>
            <person name="Yadav J.S."/>
            <person name="Pangilinan J."/>
            <person name="Larsson K.H."/>
            <person name="Matsuura K."/>
            <person name="Barry K."/>
            <person name="Labutti K."/>
            <person name="Kuo R."/>
            <person name="Ohm R.A."/>
            <person name="Bhattacharya S.S."/>
            <person name="Shirouzu T."/>
            <person name="Yoshinaga Y."/>
            <person name="Martin F.M."/>
            <person name="Grigoriev I.V."/>
            <person name="Hibbett D.S."/>
        </authorList>
    </citation>
    <scope>NUCLEOTIDE SEQUENCE [LARGE SCALE GENOMIC DNA]</scope>
    <source>
        <strain evidence="2 3">HHB14362 ss-1</strain>
    </source>
</reference>
<organism evidence="2 3">
    <name type="scientific">Neolentinus lepideus HHB14362 ss-1</name>
    <dbReference type="NCBI Taxonomy" id="1314782"/>
    <lineage>
        <taxon>Eukaryota</taxon>
        <taxon>Fungi</taxon>
        <taxon>Dikarya</taxon>
        <taxon>Basidiomycota</taxon>
        <taxon>Agaricomycotina</taxon>
        <taxon>Agaricomycetes</taxon>
        <taxon>Gloeophyllales</taxon>
        <taxon>Gloeophyllaceae</taxon>
        <taxon>Neolentinus</taxon>
    </lineage>
</organism>
<protein>
    <submittedName>
        <fullName evidence="2">Uncharacterized protein</fullName>
    </submittedName>
</protein>
<feature type="chain" id="PRO_5007868316" evidence="1">
    <location>
        <begin position="22"/>
        <end position="122"/>
    </location>
</feature>
<evidence type="ECO:0000256" key="1">
    <source>
        <dbReference type="SAM" id="SignalP"/>
    </source>
</evidence>
<gene>
    <name evidence="2" type="ORF">NEOLEDRAFT_1053339</name>
</gene>
<feature type="signal peptide" evidence="1">
    <location>
        <begin position="1"/>
        <end position="21"/>
    </location>
</feature>